<keyword evidence="3" id="KW-1185">Reference proteome</keyword>
<organism evidence="2 3">
    <name type="scientific">Kalanchoe fedtschenkoi</name>
    <name type="common">Lavender scallops</name>
    <name type="synonym">South American air plant</name>
    <dbReference type="NCBI Taxonomy" id="63787"/>
    <lineage>
        <taxon>Eukaryota</taxon>
        <taxon>Viridiplantae</taxon>
        <taxon>Streptophyta</taxon>
        <taxon>Embryophyta</taxon>
        <taxon>Tracheophyta</taxon>
        <taxon>Spermatophyta</taxon>
        <taxon>Magnoliopsida</taxon>
        <taxon>eudicotyledons</taxon>
        <taxon>Gunneridae</taxon>
        <taxon>Pentapetalae</taxon>
        <taxon>Saxifragales</taxon>
        <taxon>Crassulaceae</taxon>
        <taxon>Kalanchoe</taxon>
    </lineage>
</organism>
<evidence type="ECO:0000256" key="1">
    <source>
        <dbReference type="SAM" id="SignalP"/>
    </source>
</evidence>
<evidence type="ECO:0000313" key="3">
    <source>
        <dbReference type="Proteomes" id="UP000594263"/>
    </source>
</evidence>
<feature type="signal peptide" evidence="1">
    <location>
        <begin position="1"/>
        <end position="23"/>
    </location>
</feature>
<evidence type="ECO:0000313" key="2">
    <source>
        <dbReference type="EnsemblPlants" id="Kaladp1295s0023.1.v1.1"/>
    </source>
</evidence>
<proteinExistence type="predicted"/>
<name>A0A7N0VMY6_KALFE</name>
<evidence type="ECO:0008006" key="4">
    <source>
        <dbReference type="Google" id="ProtNLM"/>
    </source>
</evidence>
<dbReference type="Gramene" id="Kaladp1295s0023.1.v1.1">
    <property type="protein sequence ID" value="Kaladp1295s0023.1.v1.1"/>
    <property type="gene ID" value="Kaladp1295s0023.v1.1"/>
</dbReference>
<reference evidence="2" key="1">
    <citation type="submission" date="2021-01" db="UniProtKB">
        <authorList>
            <consortium name="EnsemblPlants"/>
        </authorList>
    </citation>
    <scope>IDENTIFICATION</scope>
</reference>
<dbReference type="AlphaFoldDB" id="A0A7N0VMY6"/>
<feature type="chain" id="PRO_5029913587" description="Secreted protein" evidence="1">
    <location>
        <begin position="24"/>
        <end position="94"/>
    </location>
</feature>
<protein>
    <recommendedName>
        <fullName evidence="4">Secreted protein</fullName>
    </recommendedName>
</protein>
<keyword evidence="1" id="KW-0732">Signal</keyword>
<accession>A0A7N0VMY6</accession>
<dbReference type="Proteomes" id="UP000594263">
    <property type="component" value="Unplaced"/>
</dbReference>
<dbReference type="EnsemblPlants" id="Kaladp1295s0023.1.v1.1">
    <property type="protein sequence ID" value="Kaladp1295s0023.1.v1.1"/>
    <property type="gene ID" value="Kaladp1295s0023.v1.1"/>
</dbReference>
<sequence>MRFYHFLSLPASLVLPLFFQALSMNTFLLSEFIQSLSDSKENVASGFRKISDVPSSPLPKTRPANFISSLIYRRLQFTTQHCIYMDRPSINLNQ</sequence>